<dbReference type="SMART" id="SM00388">
    <property type="entry name" value="HisKA"/>
    <property type="match status" value="1"/>
</dbReference>
<dbReference type="STRING" id="341036.SAMN05660649_03164"/>
<dbReference type="OrthoDB" id="368131at2"/>
<evidence type="ECO:0000256" key="4">
    <source>
        <dbReference type="ARBA" id="ARBA00022553"/>
    </source>
</evidence>
<dbReference type="InterPro" id="IPR036097">
    <property type="entry name" value="HisK_dim/P_sf"/>
</dbReference>
<evidence type="ECO:0000256" key="8">
    <source>
        <dbReference type="ARBA" id="ARBA00022840"/>
    </source>
</evidence>
<reference evidence="13" key="1">
    <citation type="submission" date="2016-10" db="EMBL/GenBank/DDBJ databases">
        <authorList>
            <person name="Varghese N."/>
            <person name="Submissions S."/>
        </authorList>
    </citation>
    <scope>NUCLEOTIDE SEQUENCE [LARGE SCALE GENOMIC DNA]</scope>
    <source>
        <strain evidence="13">DSM 17038</strain>
    </source>
</reference>
<evidence type="ECO:0000256" key="5">
    <source>
        <dbReference type="ARBA" id="ARBA00022679"/>
    </source>
</evidence>
<protein>
    <recommendedName>
        <fullName evidence="3">histidine kinase</fullName>
        <ecNumber evidence="3">2.7.13.3</ecNumber>
    </recommendedName>
</protein>
<organism evidence="12 13">
    <name type="scientific">Desulfotruncus arcticus DSM 17038</name>
    <dbReference type="NCBI Taxonomy" id="1121424"/>
    <lineage>
        <taxon>Bacteria</taxon>
        <taxon>Bacillati</taxon>
        <taxon>Bacillota</taxon>
        <taxon>Clostridia</taxon>
        <taxon>Eubacteriales</taxon>
        <taxon>Desulfallaceae</taxon>
        <taxon>Desulfotruncus</taxon>
    </lineage>
</organism>
<evidence type="ECO:0000256" key="2">
    <source>
        <dbReference type="ARBA" id="ARBA00004370"/>
    </source>
</evidence>
<keyword evidence="10" id="KW-0472">Membrane</keyword>
<dbReference type="PRINTS" id="PR00344">
    <property type="entry name" value="BCTRLSENSOR"/>
</dbReference>
<dbReference type="Gene3D" id="1.10.287.130">
    <property type="match status" value="1"/>
</dbReference>
<dbReference type="InterPro" id="IPR050351">
    <property type="entry name" value="BphY/WalK/GraS-like"/>
</dbReference>
<dbReference type="PROSITE" id="PS51257">
    <property type="entry name" value="PROKAR_LIPOPROTEIN"/>
    <property type="match status" value="1"/>
</dbReference>
<evidence type="ECO:0000313" key="12">
    <source>
        <dbReference type="EMBL" id="SFG92715.1"/>
    </source>
</evidence>
<name>A0A1I2VTU2_9FIRM</name>
<keyword evidence="9" id="KW-0902">Two-component regulatory system</keyword>
<accession>A0A1I2VTU2</accession>
<dbReference type="InterPro" id="IPR003594">
    <property type="entry name" value="HATPase_dom"/>
</dbReference>
<evidence type="ECO:0000256" key="6">
    <source>
        <dbReference type="ARBA" id="ARBA00022741"/>
    </source>
</evidence>
<dbReference type="CDD" id="cd00082">
    <property type="entry name" value="HisKA"/>
    <property type="match status" value="1"/>
</dbReference>
<evidence type="ECO:0000256" key="9">
    <source>
        <dbReference type="ARBA" id="ARBA00023012"/>
    </source>
</evidence>
<feature type="domain" description="Histidine kinase" evidence="11">
    <location>
        <begin position="235"/>
        <end position="454"/>
    </location>
</feature>
<dbReference type="Proteomes" id="UP000199337">
    <property type="component" value="Unassembled WGS sequence"/>
</dbReference>
<proteinExistence type="predicted"/>
<dbReference type="AlphaFoldDB" id="A0A1I2VTU2"/>
<dbReference type="PROSITE" id="PS50109">
    <property type="entry name" value="HIS_KIN"/>
    <property type="match status" value="1"/>
</dbReference>
<evidence type="ECO:0000259" key="11">
    <source>
        <dbReference type="PROSITE" id="PS50109"/>
    </source>
</evidence>
<keyword evidence="5" id="KW-0808">Transferase</keyword>
<evidence type="ECO:0000256" key="3">
    <source>
        <dbReference type="ARBA" id="ARBA00012438"/>
    </source>
</evidence>
<dbReference type="Gene3D" id="3.30.565.10">
    <property type="entry name" value="Histidine kinase-like ATPase, C-terminal domain"/>
    <property type="match status" value="1"/>
</dbReference>
<gene>
    <name evidence="12" type="ORF">SAMN05660649_03164</name>
</gene>
<comment type="subcellular location">
    <subcellularLocation>
        <location evidence="2">Membrane</location>
    </subcellularLocation>
</comment>
<dbReference type="InterPro" id="IPR004358">
    <property type="entry name" value="Sig_transdc_His_kin-like_C"/>
</dbReference>
<keyword evidence="10" id="KW-1133">Transmembrane helix</keyword>
<evidence type="ECO:0000313" key="13">
    <source>
        <dbReference type="Proteomes" id="UP000199337"/>
    </source>
</evidence>
<dbReference type="SUPFAM" id="SSF47384">
    <property type="entry name" value="Homodimeric domain of signal transducing histidine kinase"/>
    <property type="match status" value="1"/>
</dbReference>
<evidence type="ECO:0000256" key="7">
    <source>
        <dbReference type="ARBA" id="ARBA00022777"/>
    </source>
</evidence>
<dbReference type="PANTHER" id="PTHR42878:SF7">
    <property type="entry name" value="SENSOR HISTIDINE KINASE GLRK"/>
    <property type="match status" value="1"/>
</dbReference>
<keyword evidence="13" id="KW-1185">Reference proteome</keyword>
<dbReference type="Pfam" id="PF02518">
    <property type="entry name" value="HATPase_c"/>
    <property type="match status" value="1"/>
</dbReference>
<keyword evidence="4" id="KW-0597">Phosphoprotein</keyword>
<dbReference type="RefSeq" id="WP_092472348.1">
    <property type="nucleotide sequence ID" value="NZ_FOOX01000012.1"/>
</dbReference>
<dbReference type="InterPro" id="IPR003661">
    <property type="entry name" value="HisK_dim/P_dom"/>
</dbReference>
<dbReference type="GO" id="GO:0000155">
    <property type="term" value="F:phosphorelay sensor kinase activity"/>
    <property type="evidence" value="ECO:0007669"/>
    <property type="project" value="InterPro"/>
</dbReference>
<dbReference type="SUPFAM" id="SSF55874">
    <property type="entry name" value="ATPase domain of HSP90 chaperone/DNA topoisomerase II/histidine kinase"/>
    <property type="match status" value="1"/>
</dbReference>
<feature type="transmembrane region" description="Helical" evidence="10">
    <location>
        <begin position="155"/>
        <end position="174"/>
    </location>
</feature>
<keyword evidence="10" id="KW-0812">Transmembrane</keyword>
<dbReference type="GO" id="GO:0005524">
    <property type="term" value="F:ATP binding"/>
    <property type="evidence" value="ECO:0007669"/>
    <property type="project" value="UniProtKB-KW"/>
</dbReference>
<evidence type="ECO:0000256" key="10">
    <source>
        <dbReference type="SAM" id="Phobius"/>
    </source>
</evidence>
<comment type="catalytic activity">
    <reaction evidence="1">
        <text>ATP + protein L-histidine = ADP + protein N-phospho-L-histidine.</text>
        <dbReference type="EC" id="2.7.13.3"/>
    </reaction>
</comment>
<dbReference type="PANTHER" id="PTHR42878">
    <property type="entry name" value="TWO-COMPONENT HISTIDINE KINASE"/>
    <property type="match status" value="1"/>
</dbReference>
<sequence>MTAVQRFFRKYFLSTMGILLLFLVVNVVLGCVIVITAANNSEDSRLPIRKLAGMVTATDGKITATQEFSDTLAKNNAWAMLLNDSGTVIWDERMPDDLPRSYTVTQIAQFSRWYLQDYPVYVWEHPAGLFVIGYPKDSIVKYAYSTSAEAVVAEIVGPAILFAANILLMLILFWRNTHKVEKAVKPILTGIGTMAQGKLVVLPKRGELAEINTELNRAGEQLQKKDLARSEWINGISHDIRTPLSIILGYAGEIEDDNTLPSETQTQAGMIRRQAEKLRRLVADLNLASKLEYSMQPATKTLISPVELARQVMSDFINNGLKKRFALELRADAAAEKIIIEGDNALLVRMLENLIQNSVSHNPDGCNISITVGADENTCMIKVEDTGSGVSEPLLKKLNQAEISPSTQNEKGEAAHGMGLKLVKQITKVHQGKIIFSNAYPHGLTVIIGLPIHNRI</sequence>
<feature type="transmembrane region" description="Helical" evidence="10">
    <location>
        <begin position="12"/>
        <end position="38"/>
    </location>
</feature>
<dbReference type="EMBL" id="FOOX01000012">
    <property type="protein sequence ID" value="SFG92715.1"/>
    <property type="molecule type" value="Genomic_DNA"/>
</dbReference>
<keyword evidence="7 12" id="KW-0418">Kinase</keyword>
<dbReference type="GO" id="GO:0007234">
    <property type="term" value="P:osmosensory signaling via phosphorelay pathway"/>
    <property type="evidence" value="ECO:0007669"/>
    <property type="project" value="TreeGrafter"/>
</dbReference>
<dbReference type="EC" id="2.7.13.3" evidence="3"/>
<dbReference type="InterPro" id="IPR005467">
    <property type="entry name" value="His_kinase_dom"/>
</dbReference>
<dbReference type="Pfam" id="PF00512">
    <property type="entry name" value="HisKA"/>
    <property type="match status" value="1"/>
</dbReference>
<keyword evidence="8" id="KW-0067">ATP-binding</keyword>
<dbReference type="GO" id="GO:0030295">
    <property type="term" value="F:protein kinase activator activity"/>
    <property type="evidence" value="ECO:0007669"/>
    <property type="project" value="TreeGrafter"/>
</dbReference>
<dbReference type="GO" id="GO:0000156">
    <property type="term" value="F:phosphorelay response regulator activity"/>
    <property type="evidence" value="ECO:0007669"/>
    <property type="project" value="TreeGrafter"/>
</dbReference>
<keyword evidence="6" id="KW-0547">Nucleotide-binding</keyword>
<dbReference type="InterPro" id="IPR036890">
    <property type="entry name" value="HATPase_C_sf"/>
</dbReference>
<evidence type="ECO:0000256" key="1">
    <source>
        <dbReference type="ARBA" id="ARBA00000085"/>
    </source>
</evidence>
<dbReference type="SMART" id="SM00387">
    <property type="entry name" value="HATPase_c"/>
    <property type="match status" value="1"/>
</dbReference>